<dbReference type="Pfam" id="PF08660">
    <property type="entry name" value="Alg14"/>
    <property type="match status" value="1"/>
</dbReference>
<gene>
    <name evidence="13" type="ORF">CXG81DRAFT_25027</name>
</gene>
<keyword evidence="8 12" id="KW-1133">Transmembrane helix</keyword>
<evidence type="ECO:0000313" key="14">
    <source>
        <dbReference type="Proteomes" id="UP000274922"/>
    </source>
</evidence>
<dbReference type="PANTHER" id="PTHR12154">
    <property type="entry name" value="GLYCOSYL TRANSFERASE-RELATED"/>
    <property type="match status" value="1"/>
</dbReference>
<feature type="region of interest" description="Disordered" evidence="11">
    <location>
        <begin position="142"/>
        <end position="171"/>
    </location>
</feature>
<comment type="subunit">
    <text evidence="4">Heterodimer with ALG13 to form a functional enzyme.</text>
</comment>
<evidence type="ECO:0000256" key="11">
    <source>
        <dbReference type="SAM" id="MobiDB-lite"/>
    </source>
</evidence>
<evidence type="ECO:0000256" key="10">
    <source>
        <dbReference type="ARBA" id="ARBA00032062"/>
    </source>
</evidence>
<sequence>MATAAEQAEAYQADAVTALQPPHGAVIREWKAPTRRVDWTAAAGDARYPGAELVSPVAHARWRAMPVWLDIDAVGAAVAALIGLLAALWLSAAALLAVLAAPAPAAAAAADARVLVVLGSGGHSAEMLQLLRHLTASEASAPTASARAAAPSRHVDDPSSSLPPPPPPPYGRFQLVVSDGDAWSLSAAARALSPSQRTPTASTLPRARRVAQSWRSTPWTTAVSLAAALHLAARERPRTRLVLLNGPGTAAVVAVAVWTVALLALPLRLLPAPSAPRPRWRPRLVFVETFARVRRLSLTARLCRPLVDVLVVPWPELLATPAGQHRNVVYLGQLM</sequence>
<dbReference type="Gene3D" id="3.40.50.2000">
    <property type="entry name" value="Glycogen Phosphorylase B"/>
    <property type="match status" value="1"/>
</dbReference>
<dbReference type="GO" id="GO:0031965">
    <property type="term" value="C:nuclear membrane"/>
    <property type="evidence" value="ECO:0007669"/>
    <property type="project" value="UniProtKB-SubCell"/>
</dbReference>
<keyword evidence="7" id="KW-0256">Endoplasmic reticulum</keyword>
<dbReference type="STRING" id="1555241.A0A4P9XAH8"/>
<keyword evidence="14" id="KW-1185">Reference proteome</keyword>
<evidence type="ECO:0000256" key="6">
    <source>
        <dbReference type="ARBA" id="ARBA00022692"/>
    </source>
</evidence>
<dbReference type="AlphaFoldDB" id="A0A4P9XAH8"/>
<evidence type="ECO:0000256" key="12">
    <source>
        <dbReference type="SAM" id="Phobius"/>
    </source>
</evidence>
<dbReference type="EMBL" id="ML014146">
    <property type="protein sequence ID" value="RKP02335.1"/>
    <property type="molecule type" value="Genomic_DNA"/>
</dbReference>
<evidence type="ECO:0000256" key="5">
    <source>
        <dbReference type="ARBA" id="ARBA00017467"/>
    </source>
</evidence>
<keyword evidence="6 12" id="KW-0812">Transmembrane</keyword>
<dbReference type="GO" id="GO:0043541">
    <property type="term" value="C:UDP-N-acetylglucosamine transferase complex"/>
    <property type="evidence" value="ECO:0007669"/>
    <property type="project" value="TreeGrafter"/>
</dbReference>
<keyword evidence="9 12" id="KW-0472">Membrane</keyword>
<feature type="transmembrane region" description="Helical" evidence="12">
    <location>
        <begin position="73"/>
        <end position="99"/>
    </location>
</feature>
<name>A0A4P9XAH8_9FUNG</name>
<comment type="subcellular location">
    <subcellularLocation>
        <location evidence="1">Endoplasmic reticulum membrane</location>
        <topology evidence="1">Single-pass membrane protein</topology>
    </subcellularLocation>
    <subcellularLocation>
        <location evidence="2">Nucleus membrane</location>
        <topology evidence="2">Single-pass membrane protein</topology>
    </subcellularLocation>
</comment>
<dbReference type="OrthoDB" id="17098at2759"/>
<evidence type="ECO:0000256" key="7">
    <source>
        <dbReference type="ARBA" id="ARBA00022824"/>
    </source>
</evidence>
<evidence type="ECO:0000313" key="13">
    <source>
        <dbReference type="EMBL" id="RKP02335.1"/>
    </source>
</evidence>
<comment type="similarity">
    <text evidence="3">Belongs to the ALG14 family.</text>
</comment>
<evidence type="ECO:0000256" key="2">
    <source>
        <dbReference type="ARBA" id="ARBA00004590"/>
    </source>
</evidence>
<evidence type="ECO:0000256" key="1">
    <source>
        <dbReference type="ARBA" id="ARBA00004389"/>
    </source>
</evidence>
<dbReference type="Proteomes" id="UP000274922">
    <property type="component" value="Unassembled WGS sequence"/>
</dbReference>
<organism evidence="13 14">
    <name type="scientific">Caulochytrium protostelioides</name>
    <dbReference type="NCBI Taxonomy" id="1555241"/>
    <lineage>
        <taxon>Eukaryota</taxon>
        <taxon>Fungi</taxon>
        <taxon>Fungi incertae sedis</taxon>
        <taxon>Chytridiomycota</taxon>
        <taxon>Chytridiomycota incertae sedis</taxon>
        <taxon>Chytridiomycetes</taxon>
        <taxon>Caulochytriales</taxon>
        <taxon>Caulochytriaceae</taxon>
        <taxon>Caulochytrium</taxon>
    </lineage>
</organism>
<dbReference type="GO" id="GO:0004577">
    <property type="term" value="F:N-acetylglucosaminyldiphosphodolichol N-acetylglucosaminyltransferase activity"/>
    <property type="evidence" value="ECO:0007669"/>
    <property type="project" value="TreeGrafter"/>
</dbReference>
<accession>A0A4P9XAH8</accession>
<dbReference type="PANTHER" id="PTHR12154:SF4">
    <property type="entry name" value="UDP-N-ACETYLGLUCOSAMINE TRANSFERASE SUBUNIT ALG14 HOMOLOG"/>
    <property type="match status" value="1"/>
</dbReference>
<feature type="compositionally biased region" description="Pro residues" evidence="11">
    <location>
        <begin position="161"/>
        <end position="170"/>
    </location>
</feature>
<evidence type="ECO:0000256" key="9">
    <source>
        <dbReference type="ARBA" id="ARBA00023136"/>
    </source>
</evidence>
<proteinExistence type="inferred from homology"/>
<protein>
    <recommendedName>
        <fullName evidence="5">UDP-N-acetylglucosamine transferase subunit ALG14</fullName>
    </recommendedName>
    <alternativeName>
        <fullName evidence="10">Asparagine-linked glycosylation protein 14</fullName>
    </alternativeName>
</protein>
<evidence type="ECO:0000256" key="4">
    <source>
        <dbReference type="ARBA" id="ARBA00011335"/>
    </source>
</evidence>
<feature type="compositionally biased region" description="Low complexity" evidence="11">
    <location>
        <begin position="142"/>
        <end position="152"/>
    </location>
</feature>
<dbReference type="GO" id="GO:0006488">
    <property type="term" value="P:dolichol-linked oligosaccharide biosynthetic process"/>
    <property type="evidence" value="ECO:0007669"/>
    <property type="project" value="InterPro"/>
</dbReference>
<dbReference type="InterPro" id="IPR013969">
    <property type="entry name" value="Oligosacch_biosynth_Alg14"/>
</dbReference>
<evidence type="ECO:0000256" key="3">
    <source>
        <dbReference type="ARBA" id="ARBA00009731"/>
    </source>
</evidence>
<evidence type="ECO:0000256" key="8">
    <source>
        <dbReference type="ARBA" id="ARBA00022989"/>
    </source>
</evidence>
<reference evidence="14" key="1">
    <citation type="journal article" date="2018" name="Nat. Microbiol.">
        <title>Leveraging single-cell genomics to expand the fungal tree of life.</title>
        <authorList>
            <person name="Ahrendt S.R."/>
            <person name="Quandt C.A."/>
            <person name="Ciobanu D."/>
            <person name="Clum A."/>
            <person name="Salamov A."/>
            <person name="Andreopoulos B."/>
            <person name="Cheng J.F."/>
            <person name="Woyke T."/>
            <person name="Pelin A."/>
            <person name="Henrissat B."/>
            <person name="Reynolds N.K."/>
            <person name="Benny G.L."/>
            <person name="Smith M.E."/>
            <person name="James T.Y."/>
            <person name="Grigoriev I.V."/>
        </authorList>
    </citation>
    <scope>NUCLEOTIDE SEQUENCE [LARGE SCALE GENOMIC DNA]</scope>
    <source>
        <strain evidence="14">ATCC 52028</strain>
    </source>
</reference>
<feature type="transmembrane region" description="Helical" evidence="12">
    <location>
        <begin position="248"/>
        <end position="270"/>
    </location>
</feature>